<name>A0AC58SIQ6_TOBAC</name>
<protein>
    <submittedName>
        <fullName evidence="2">Uncharacterized protein LOC142168073</fullName>
    </submittedName>
</protein>
<evidence type="ECO:0000313" key="1">
    <source>
        <dbReference type="Proteomes" id="UP000790787"/>
    </source>
</evidence>
<dbReference type="Proteomes" id="UP000790787">
    <property type="component" value="Chromosome 13"/>
</dbReference>
<dbReference type="RefSeq" id="XP_075084834.1">
    <property type="nucleotide sequence ID" value="XM_075228733.1"/>
</dbReference>
<reference evidence="2" key="2">
    <citation type="submission" date="2025-08" db="UniProtKB">
        <authorList>
            <consortium name="RefSeq"/>
        </authorList>
    </citation>
    <scope>IDENTIFICATION</scope>
    <source>
        <tissue evidence="2">Leaf</tissue>
    </source>
</reference>
<gene>
    <name evidence="2" type="primary">LOC142168073</name>
</gene>
<organism evidence="1 2">
    <name type="scientific">Nicotiana tabacum</name>
    <name type="common">Common tobacco</name>
    <dbReference type="NCBI Taxonomy" id="4097"/>
    <lineage>
        <taxon>Eukaryota</taxon>
        <taxon>Viridiplantae</taxon>
        <taxon>Streptophyta</taxon>
        <taxon>Embryophyta</taxon>
        <taxon>Tracheophyta</taxon>
        <taxon>Spermatophyta</taxon>
        <taxon>Magnoliopsida</taxon>
        <taxon>eudicotyledons</taxon>
        <taxon>Gunneridae</taxon>
        <taxon>Pentapetalae</taxon>
        <taxon>asterids</taxon>
        <taxon>lamiids</taxon>
        <taxon>Solanales</taxon>
        <taxon>Solanaceae</taxon>
        <taxon>Nicotianoideae</taxon>
        <taxon>Nicotianeae</taxon>
        <taxon>Nicotiana</taxon>
    </lineage>
</organism>
<evidence type="ECO:0000313" key="2">
    <source>
        <dbReference type="RefSeq" id="XP_075084834.1"/>
    </source>
</evidence>
<sequence length="256" mass="29341">MARSMLKSKNMPKEIWAEAVTCAVYLSNPCHTKSIRDKTPQEAWSGFKPKVAHLRVFGRIAYAHMPDEKRSKLDDKSDSLFFDEEVVEQPITPPSTPPAQVQKENESSSSSSSEVPKKTKSFHAAKNAKWRDAMDEEIKEIKKSDTWELTTLPKGKNTIGVKWGYKLKKKFQGNVEEKANLVENKKEKDELTLLLALKKEDMDDCTSCEPMNFNEAITDKRWRQSMEEDIESIEKNNTWELTTLSKGQRAIGVKWV</sequence>
<proteinExistence type="predicted"/>
<keyword evidence="1" id="KW-1185">Reference proteome</keyword>
<accession>A0AC58SIQ6</accession>
<reference evidence="1" key="1">
    <citation type="journal article" date="2014" name="Nat. Commun.">
        <title>The tobacco genome sequence and its comparison with those of tomato and potato.</title>
        <authorList>
            <person name="Sierro N."/>
            <person name="Battey J.N."/>
            <person name="Ouadi S."/>
            <person name="Bakaher N."/>
            <person name="Bovet L."/>
            <person name="Willig A."/>
            <person name="Goepfert S."/>
            <person name="Peitsch M.C."/>
            <person name="Ivanov N.V."/>
        </authorList>
    </citation>
    <scope>NUCLEOTIDE SEQUENCE [LARGE SCALE GENOMIC DNA]</scope>
</reference>